<feature type="compositionally biased region" description="Gly residues" evidence="1">
    <location>
        <begin position="333"/>
        <end position="347"/>
    </location>
</feature>
<evidence type="ECO:0008006" key="4">
    <source>
        <dbReference type="Google" id="ProtNLM"/>
    </source>
</evidence>
<organism evidence="2 3">
    <name type="scientific">Nocardia vermiculata</name>
    <dbReference type="NCBI Taxonomy" id="257274"/>
    <lineage>
        <taxon>Bacteria</taxon>
        <taxon>Bacillati</taxon>
        <taxon>Actinomycetota</taxon>
        <taxon>Actinomycetes</taxon>
        <taxon>Mycobacteriales</taxon>
        <taxon>Nocardiaceae</taxon>
        <taxon>Nocardia</taxon>
    </lineage>
</organism>
<evidence type="ECO:0000313" key="3">
    <source>
        <dbReference type="Proteomes" id="UP000565711"/>
    </source>
</evidence>
<reference evidence="2 3" key="1">
    <citation type="submission" date="2020-04" db="EMBL/GenBank/DDBJ databases">
        <title>MicrobeNet Type strains.</title>
        <authorList>
            <person name="Nicholson A.C."/>
        </authorList>
    </citation>
    <scope>NUCLEOTIDE SEQUENCE [LARGE SCALE GENOMIC DNA]</scope>
    <source>
        <strain evidence="2 3">JCM 12354</strain>
    </source>
</reference>
<keyword evidence="3" id="KW-1185">Reference proteome</keyword>
<dbReference type="EMBL" id="JAAXOP010000015">
    <property type="protein sequence ID" value="NKY53002.1"/>
    <property type="molecule type" value="Genomic_DNA"/>
</dbReference>
<protein>
    <recommendedName>
        <fullName evidence="4">PPE family domain-containing protein</fullName>
    </recommendedName>
</protein>
<gene>
    <name evidence="2" type="ORF">HGA08_22620</name>
</gene>
<feature type="compositionally biased region" description="Gly residues" evidence="1">
    <location>
        <begin position="277"/>
        <end position="306"/>
    </location>
</feature>
<feature type="region of interest" description="Disordered" evidence="1">
    <location>
        <begin position="172"/>
        <end position="357"/>
    </location>
</feature>
<evidence type="ECO:0000313" key="2">
    <source>
        <dbReference type="EMBL" id="NKY53002.1"/>
    </source>
</evidence>
<feature type="compositionally biased region" description="Low complexity" evidence="1">
    <location>
        <begin position="233"/>
        <end position="261"/>
    </location>
</feature>
<accession>A0A846Y4Y5</accession>
<feature type="region of interest" description="Disordered" evidence="1">
    <location>
        <begin position="373"/>
        <end position="394"/>
    </location>
</feature>
<proteinExistence type="predicted"/>
<name>A0A846Y4Y5_9NOCA</name>
<comment type="caution">
    <text evidence="2">The sequence shown here is derived from an EMBL/GenBank/DDBJ whole genome shotgun (WGS) entry which is preliminary data.</text>
</comment>
<feature type="compositionally biased region" description="Low complexity" evidence="1">
    <location>
        <begin position="307"/>
        <end position="332"/>
    </location>
</feature>
<dbReference type="RefSeq" id="WP_067873248.1">
    <property type="nucleotide sequence ID" value="NZ_JAAXOP010000015.1"/>
</dbReference>
<feature type="compositionally biased region" description="Basic and acidic residues" evidence="1">
    <location>
        <begin position="348"/>
        <end position="357"/>
    </location>
</feature>
<evidence type="ECO:0000256" key="1">
    <source>
        <dbReference type="SAM" id="MobiDB-lite"/>
    </source>
</evidence>
<dbReference type="AlphaFoldDB" id="A0A846Y4Y5"/>
<dbReference type="Proteomes" id="UP000565711">
    <property type="component" value="Unassembled WGS sequence"/>
</dbReference>
<sequence>MSGTEDPRIANPEHPDSLEHWAIYRAFHPQDTTDAFNAAGKYVRMGADWEVNVQEFAARIRRSSASAWDGAAAEASRQAINNYAQRALDFAPALKGLAAQVSTTVTGIINTKTNVAEPKESAWAINPKSWDIGIWEGPRAKDKIDQARDDARDAMKKYYVADFTAADKAIPVLPRPVSPTDPLFTLDPNKGGTPGIDNSNSGGPQPGSVDPGTDGGTDPGTPKTPADEEPADTDPTGTDPASTTPTATSPAGTSSPGTPTAHAGVDPSSAPTRAAGLGPGSYPGGGLGGLPGGGLPGSGLGGGSAGPGRSVPGAPAAGAGGVPAAAAQAGANGRPGMGMPGMGGMGRGKSEEDEKKHEIPEWLRTMENTEELLGSAPRTIPGGVIGGDNPDPQK</sequence>